<feature type="signal peptide" evidence="1">
    <location>
        <begin position="1"/>
        <end position="41"/>
    </location>
</feature>
<feature type="chain" id="PRO_5004782854" description="DUF302 domain-containing protein" evidence="1">
    <location>
        <begin position="42"/>
        <end position="179"/>
    </location>
</feature>
<dbReference type="HOGENOM" id="CLU_118110_0_0_5"/>
<dbReference type="InterPro" id="IPR005180">
    <property type="entry name" value="DUF302"/>
</dbReference>
<protein>
    <recommendedName>
        <fullName evidence="2">DUF302 domain-containing protein</fullName>
    </recommendedName>
</protein>
<dbReference type="Gene3D" id="3.30.310.70">
    <property type="entry name" value="TT1751-like domain"/>
    <property type="match status" value="1"/>
</dbReference>
<keyword evidence="4" id="KW-1185">Reference proteome</keyword>
<dbReference type="AlphaFoldDB" id="V9VPB0"/>
<proteinExistence type="predicted"/>
<gene>
    <name evidence="3" type="ORF">METH_07355</name>
</gene>
<organism evidence="3 4">
    <name type="scientific">Leisingera methylohalidivorans DSM 14336</name>
    <dbReference type="NCBI Taxonomy" id="999552"/>
    <lineage>
        <taxon>Bacteria</taxon>
        <taxon>Pseudomonadati</taxon>
        <taxon>Pseudomonadota</taxon>
        <taxon>Alphaproteobacteria</taxon>
        <taxon>Rhodobacterales</taxon>
        <taxon>Roseobacteraceae</taxon>
        <taxon>Leisingera</taxon>
    </lineage>
</organism>
<evidence type="ECO:0000256" key="1">
    <source>
        <dbReference type="SAM" id="SignalP"/>
    </source>
</evidence>
<keyword evidence="1" id="KW-0732">Signal</keyword>
<dbReference type="Pfam" id="PF03625">
    <property type="entry name" value="DUF302"/>
    <property type="match status" value="1"/>
</dbReference>
<evidence type="ECO:0000259" key="2">
    <source>
        <dbReference type="Pfam" id="PF03625"/>
    </source>
</evidence>
<dbReference type="PANTHER" id="PTHR38342:SF1">
    <property type="entry name" value="SLR5037 PROTEIN"/>
    <property type="match status" value="1"/>
</dbReference>
<evidence type="ECO:0000313" key="4">
    <source>
        <dbReference type="Proteomes" id="UP000018780"/>
    </source>
</evidence>
<dbReference type="Proteomes" id="UP000018780">
    <property type="component" value="Chromosome"/>
</dbReference>
<evidence type="ECO:0000313" key="3">
    <source>
        <dbReference type="EMBL" id="AHD00541.1"/>
    </source>
</evidence>
<dbReference type="EMBL" id="CP006773">
    <property type="protein sequence ID" value="AHD00541.1"/>
    <property type="molecule type" value="Genomic_DNA"/>
</dbReference>
<reference evidence="3 4" key="1">
    <citation type="submission" date="2013-09" db="EMBL/GenBank/DDBJ databases">
        <authorList>
            <consortium name="DOE Joint Genome Institute"/>
            <person name="Klenk H.-P."/>
            <person name="Huntemann M."/>
            <person name="Han J."/>
            <person name="Chen A."/>
            <person name="Kyrpides N."/>
            <person name="Mavromatis K."/>
            <person name="Markowitz V."/>
            <person name="Palaniappan K."/>
            <person name="Ivanova N."/>
            <person name="Schaumberg A."/>
            <person name="Pati A."/>
            <person name="Liolios K."/>
            <person name="Nordberg H.P."/>
            <person name="Cantor M.N."/>
            <person name="Hua S.X."/>
            <person name="Woyke T."/>
        </authorList>
    </citation>
    <scope>NUCLEOTIDE SEQUENCE [LARGE SCALE GENOMIC DNA]</scope>
    <source>
        <strain evidence="3 4">DSM 14336</strain>
    </source>
</reference>
<dbReference type="STRING" id="999552.METH_07355"/>
<dbReference type="SUPFAM" id="SSF103247">
    <property type="entry name" value="TT1751-like"/>
    <property type="match status" value="1"/>
</dbReference>
<sequence>MVSRRPASLPLEQRITTWRSVMSLKRLTAALILAAAAAAAAAGNIAPRDGWAVHETSKPYGQLINDVKAAAKAEGMGVVTQAGPTEAAAARGITIPGNRVIGLFNNDFAVKILALSTAAMIEAPVRIYVTEEEDGSATLAYKLPSHVFAPYTEEGGAELKALADQLDRRFARIAERAEK</sequence>
<dbReference type="PANTHER" id="PTHR38342">
    <property type="entry name" value="SLR5037 PROTEIN"/>
    <property type="match status" value="1"/>
</dbReference>
<feature type="domain" description="DUF302" evidence="2">
    <location>
        <begin position="86"/>
        <end position="143"/>
    </location>
</feature>
<dbReference type="InterPro" id="IPR035923">
    <property type="entry name" value="TT1751-like_sf"/>
</dbReference>
<dbReference type="KEGG" id="lmd:METH_07355"/>
<name>V9VPB0_9RHOB</name>
<dbReference type="CDD" id="cd14797">
    <property type="entry name" value="DUF302"/>
    <property type="match status" value="1"/>
</dbReference>
<dbReference type="PATRIC" id="fig|999552.6.peg.1480"/>
<accession>V9VPB0</accession>